<name>A0A422MSM1_9TRYP</name>
<evidence type="ECO:0000256" key="1">
    <source>
        <dbReference type="SAM" id="MobiDB-lite"/>
    </source>
</evidence>
<accession>A0A422MSM1</accession>
<proteinExistence type="predicted"/>
<reference evidence="2 3" key="1">
    <citation type="journal article" date="2018" name="BMC Genomics">
        <title>Genomic comparison of Trypanosoma conorhini and Trypanosoma rangeli to Trypanosoma cruzi strains of high and low virulence.</title>
        <authorList>
            <person name="Bradwell K.R."/>
            <person name="Koparde V.N."/>
            <person name="Matveyev A.V."/>
            <person name="Serrano M.G."/>
            <person name="Alves J.M."/>
            <person name="Parikh H."/>
            <person name="Huang B."/>
            <person name="Lee V."/>
            <person name="Espinosa-Alvarez O."/>
            <person name="Ortiz P.A."/>
            <person name="Costa-Martins A.G."/>
            <person name="Teixeira M.M."/>
            <person name="Buck G.A."/>
        </authorList>
    </citation>
    <scope>NUCLEOTIDE SEQUENCE [LARGE SCALE GENOMIC DNA]</scope>
    <source>
        <strain evidence="2 3">025E</strain>
    </source>
</reference>
<evidence type="ECO:0000313" key="2">
    <source>
        <dbReference type="EMBL" id="RNE96216.1"/>
    </source>
</evidence>
<organism evidence="2 3">
    <name type="scientific">Trypanosoma conorhini</name>
    <dbReference type="NCBI Taxonomy" id="83891"/>
    <lineage>
        <taxon>Eukaryota</taxon>
        <taxon>Discoba</taxon>
        <taxon>Euglenozoa</taxon>
        <taxon>Kinetoplastea</taxon>
        <taxon>Metakinetoplastina</taxon>
        <taxon>Trypanosomatida</taxon>
        <taxon>Trypanosomatidae</taxon>
        <taxon>Trypanosoma</taxon>
    </lineage>
</organism>
<dbReference type="RefSeq" id="XP_029223282.1">
    <property type="nucleotide sequence ID" value="XM_029376665.1"/>
</dbReference>
<keyword evidence="3" id="KW-1185">Reference proteome</keyword>
<gene>
    <name evidence="2" type="ORF">Tco025E_09862</name>
</gene>
<evidence type="ECO:0000313" key="3">
    <source>
        <dbReference type="Proteomes" id="UP000284403"/>
    </source>
</evidence>
<feature type="region of interest" description="Disordered" evidence="1">
    <location>
        <begin position="1"/>
        <end position="41"/>
    </location>
</feature>
<dbReference type="AlphaFoldDB" id="A0A422MSM1"/>
<comment type="caution">
    <text evidence="2">The sequence shown here is derived from an EMBL/GenBank/DDBJ whole genome shotgun (WGS) entry which is preliminary data.</text>
</comment>
<feature type="compositionally biased region" description="Low complexity" evidence="1">
    <location>
        <begin position="1"/>
        <end position="18"/>
    </location>
</feature>
<protein>
    <submittedName>
        <fullName evidence="2">Uncharacterized protein</fullName>
    </submittedName>
</protein>
<dbReference type="Proteomes" id="UP000284403">
    <property type="component" value="Unassembled WGS sequence"/>
</dbReference>
<dbReference type="GeneID" id="40323473"/>
<feature type="region of interest" description="Disordered" evidence="1">
    <location>
        <begin position="161"/>
        <end position="180"/>
    </location>
</feature>
<feature type="non-terminal residue" evidence="2">
    <location>
        <position position="1"/>
    </location>
</feature>
<sequence length="180" mass="18984">EAASPRRGLFGAAAGGAWAREEGEGGGGRFRRRRVSASRQGGGTAVAEIGAVVVRAARAAPKKRRSRGGEHVMAAARFRGARAHVAEFQRVRGVEACGRRPLPPLSRQSPRCQGRGSLCWRWGCGPHKCCPGQCGPLSAATHRCCFASSSSFVCAKKRQGQGDAQQQWGFRGGQSTPSLG</sequence>
<feature type="compositionally biased region" description="Polar residues" evidence="1">
    <location>
        <begin position="162"/>
        <end position="180"/>
    </location>
</feature>
<dbReference type="EMBL" id="MKKU01001300">
    <property type="protein sequence ID" value="RNE96216.1"/>
    <property type="molecule type" value="Genomic_DNA"/>
</dbReference>